<dbReference type="EMBL" id="CP030119">
    <property type="protein sequence ID" value="QDL12722.1"/>
    <property type="molecule type" value="Genomic_DNA"/>
</dbReference>
<evidence type="ECO:0000313" key="2">
    <source>
        <dbReference type="Proteomes" id="UP000503129"/>
    </source>
</evidence>
<dbReference type="KEGG" id="bsen:DP114_33830"/>
<dbReference type="Proteomes" id="UP000503129">
    <property type="component" value="Plasmid pBOCT1"/>
</dbReference>
<accession>A0A856MQ89</accession>
<evidence type="ECO:0000313" key="1">
    <source>
        <dbReference type="EMBL" id="QDL12722.1"/>
    </source>
</evidence>
<name>A0A856MQ89_9CYAN</name>
<reference evidence="1 2" key="1">
    <citation type="submission" date="2018-06" db="EMBL/GenBank/DDBJ databases">
        <title>Comparative genomics of Brasilonema spp. strains.</title>
        <authorList>
            <person name="Alvarenga D.O."/>
            <person name="Fiore M.F."/>
            <person name="Varani A.M."/>
        </authorList>
    </citation>
    <scope>NUCLEOTIDE SEQUENCE [LARGE SCALE GENOMIC DNA]</scope>
    <source>
        <strain evidence="1 2">CENA114</strain>
        <plasmid evidence="2">pboct1</plasmid>
    </source>
</reference>
<dbReference type="AlphaFoldDB" id="A0A856MQ89"/>
<gene>
    <name evidence="1" type="ORF">DP114_33830</name>
</gene>
<sequence length="153" mass="17839">MLTAKQELDYGYASLNRSGCRVLEGWEGQAFRPYEVKTLYYRNLLCGLLVTLEGLEWMTLDILRVLFPNDKLCRNDLALQTLFVVFCPKRYTNCGDNLSSRIVIFHEVLFGWLSKYLPDEVIHEFYEWFAKTTLLLDMGCHHQSRPEVVASFA</sequence>
<organism evidence="1 2">
    <name type="scientific">Brasilonema sennae CENA114</name>
    <dbReference type="NCBI Taxonomy" id="415709"/>
    <lineage>
        <taxon>Bacteria</taxon>
        <taxon>Bacillati</taxon>
        <taxon>Cyanobacteriota</taxon>
        <taxon>Cyanophyceae</taxon>
        <taxon>Nostocales</taxon>
        <taxon>Scytonemataceae</taxon>
        <taxon>Brasilonema</taxon>
        <taxon>Bromeliae group (in: Brasilonema)</taxon>
    </lineage>
</organism>
<protein>
    <submittedName>
        <fullName evidence="1">Uncharacterized protein</fullName>
    </submittedName>
</protein>
<dbReference type="RefSeq" id="WP_169267503.1">
    <property type="nucleotide sequence ID" value="NZ_CAWOXK010000002.1"/>
</dbReference>
<keyword evidence="2" id="KW-1185">Reference proteome</keyword>
<keyword evidence="1" id="KW-0614">Plasmid</keyword>
<proteinExistence type="predicted"/>
<geneLocation type="plasmid" evidence="2">
    <name>pboct1</name>
</geneLocation>